<keyword evidence="9" id="KW-0231">Viral genome packaging</keyword>
<accession>Q0E5X3</accession>
<protein>
    <submittedName>
        <fullName evidence="11">Putative head-tail connector protein</fullName>
    </submittedName>
</protein>
<comment type="subcellular location">
    <subcellularLocation>
        <location evidence="2">Virion</location>
    </subcellularLocation>
</comment>
<dbReference type="Pfam" id="PF12236">
    <property type="entry name" value="Head-tail_con"/>
    <property type="match status" value="1"/>
</dbReference>
<evidence type="ECO:0000256" key="5">
    <source>
        <dbReference type="ARBA" id="ARBA00022612"/>
    </source>
</evidence>
<keyword evidence="8" id="KW-1171">Viral genome ejection through host cell envelope</keyword>
<name>Q0E5X3_9CAUD</name>
<reference evidence="11 12" key="1">
    <citation type="journal article" date="2006" name="J. Bacteriol.">
        <title>Genomic analysis of Pseudomonas aeruginosa phages LKD16 and LKA1: establishment of the phiKMV subgroup within the T7 supergroup.</title>
        <authorList>
            <person name="Ceyssens P.J."/>
            <person name="Lavigne R."/>
            <person name="Mattheus W."/>
            <person name="Chibeu A."/>
            <person name="Hertveldt K."/>
            <person name="Mast J."/>
            <person name="Robben J."/>
            <person name="Volckaert G."/>
        </authorList>
    </citation>
    <scope>NUCLEOTIDE SEQUENCE</scope>
</reference>
<evidence type="ECO:0000313" key="11">
    <source>
        <dbReference type="EMBL" id="CAK25009.1"/>
    </source>
</evidence>
<keyword evidence="3" id="KW-1244">Viral short tail ejection system</keyword>
<evidence type="ECO:0000256" key="2">
    <source>
        <dbReference type="ARBA" id="ARBA00004328"/>
    </source>
</evidence>
<evidence type="ECO:0000256" key="3">
    <source>
        <dbReference type="ARBA" id="ARBA00022470"/>
    </source>
</evidence>
<gene>
    <name evidence="11" type="primary">gp41</name>
</gene>
<evidence type="ECO:0000256" key="7">
    <source>
        <dbReference type="ARBA" id="ARBA00022950"/>
    </source>
</evidence>
<keyword evidence="6" id="KW-0946">Virion</keyword>
<dbReference type="EMBL" id="AM265639">
    <property type="protein sequence ID" value="CAK25009.1"/>
    <property type="molecule type" value="Genomic_DNA"/>
</dbReference>
<dbReference type="GO" id="GO:0099002">
    <property type="term" value="P:symbiont genome ejection through host cell envelope, short tail mechanism"/>
    <property type="evidence" value="ECO:0007669"/>
    <property type="project" value="UniProtKB-KW"/>
</dbReference>
<evidence type="ECO:0000256" key="1">
    <source>
        <dbReference type="ARBA" id="ARBA00003421"/>
    </source>
</evidence>
<evidence type="ECO:0000256" key="4">
    <source>
        <dbReference type="ARBA" id="ARBA00022595"/>
    </source>
</evidence>
<evidence type="ECO:0000256" key="10">
    <source>
        <dbReference type="ARBA" id="ARBA00023296"/>
    </source>
</evidence>
<dbReference type="Proteomes" id="UP000002089">
    <property type="component" value="Segment"/>
</dbReference>
<evidence type="ECO:0000313" key="12">
    <source>
        <dbReference type="Proteomes" id="UP000002089"/>
    </source>
</evidence>
<evidence type="ECO:0000256" key="9">
    <source>
        <dbReference type="ARBA" id="ARBA00023219"/>
    </source>
</evidence>
<dbReference type="GO" id="GO:0044423">
    <property type="term" value="C:virion component"/>
    <property type="evidence" value="ECO:0007669"/>
    <property type="project" value="UniProtKB-KW"/>
</dbReference>
<keyword evidence="12" id="KW-1185">Reference proteome</keyword>
<keyword evidence="4" id="KW-1162">Viral penetration into host cytoplasm</keyword>
<dbReference type="KEGG" id="vg:5687474"/>
<evidence type="ECO:0000256" key="6">
    <source>
        <dbReference type="ARBA" id="ARBA00022844"/>
    </source>
</evidence>
<evidence type="ECO:0000256" key="8">
    <source>
        <dbReference type="ARBA" id="ARBA00023009"/>
    </source>
</evidence>
<dbReference type="InterPro" id="IPR020991">
    <property type="entry name" value="Connector_podovirus"/>
</dbReference>
<organism evidence="11 12">
    <name type="scientific">Pseudomonas phage LKA1</name>
    <dbReference type="NCBI Taxonomy" id="386793"/>
    <lineage>
        <taxon>Viruses</taxon>
        <taxon>Duplodnaviria</taxon>
        <taxon>Heunggongvirae</taxon>
        <taxon>Uroviricota</taxon>
        <taxon>Caudoviricetes</taxon>
        <taxon>Autographivirales</taxon>
        <taxon>Autoscriptoviridae</taxon>
        <taxon>Stubburvirus</taxon>
        <taxon>Stubburvirus LKA1</taxon>
    </lineage>
</organism>
<dbReference type="OrthoDB" id="5112at10239"/>
<keyword evidence="10" id="KW-1160">Virus entry into host cell</keyword>
<sequence length="514" mass="56545">MRQQASAMWAEYRDSTAIRKAEDFAKFTIASLMVDPLDKTHQAEVVEYDFQSAGAFLVNNLTAKLALTLFPPGRPSFQIELDDTLQELAAANGIDQSELHSRTADLERRATRRLFVNASLSKLHRILKLLVVTGNALFYREPGTGKMLVWTMQSYTVRRTSHGDPAVVVLRQQMPFRELTPEIQADAQAKQIAKRDSDKCDLYTVIEWQPTPNGKRCAVWHELEGKRVGPESSYPAHLCPYVPVAWNVPDGEHYGRGYVEEYSGDFARLSILSERLGLYEFEALSLLNLVDEAKGGAVDDYRDAETGDFVPGQVGSVASYERGDYNKIAQASASVESIVMRLNRAFMYTGQVRDAERVTVEEIRTVAEEAENLLGGVYSLLAETLQAPLAYLTMYEASRGNGGMLLGIAQGVYRPSIITGIPALTRNIETANILRATQEASAIVPALVQLSKRFDPEKLVERIFANNSVDLSTLSKDPDVVAAEAEQEAALAQQQLDVASGALAAETSAGVLTS</sequence>
<comment type="function">
    <text evidence="1">Forms the portal vertex of the capsid. This portal plays critical roles in head assembly, genome packaging, neck/tail attachment, and genome ejection. The portal protein multimerizes as a single ring-shaped homododecamer arranged around a central channel.</text>
</comment>
<keyword evidence="5" id="KW-1188">Viral release from host cell</keyword>
<keyword evidence="7" id="KW-0118">Viral capsid assembly</keyword>
<proteinExistence type="predicted"/>
<dbReference type="RefSeq" id="YP_001522882.1">
    <property type="nucleotide sequence ID" value="NC_009936.1"/>
</dbReference>
<dbReference type="GeneID" id="5687474"/>